<dbReference type="AlphaFoldDB" id="A0A9P6QWZ5"/>
<comment type="caution">
    <text evidence="2">The sequence shown here is derived from an EMBL/GenBank/DDBJ whole genome shotgun (WGS) entry which is preliminary data.</text>
</comment>
<evidence type="ECO:0000256" key="1">
    <source>
        <dbReference type="SAM" id="MobiDB-lite"/>
    </source>
</evidence>
<dbReference type="EMBL" id="JAAAIP010001635">
    <property type="protein sequence ID" value="KAG0305031.1"/>
    <property type="molecule type" value="Genomic_DNA"/>
</dbReference>
<feature type="compositionally biased region" description="Acidic residues" evidence="1">
    <location>
        <begin position="150"/>
        <end position="164"/>
    </location>
</feature>
<evidence type="ECO:0000313" key="2">
    <source>
        <dbReference type="EMBL" id="KAG0305031.1"/>
    </source>
</evidence>
<dbReference type="Proteomes" id="UP000738325">
    <property type="component" value="Unassembled WGS sequence"/>
</dbReference>
<feature type="compositionally biased region" description="Basic residues" evidence="1">
    <location>
        <begin position="271"/>
        <end position="281"/>
    </location>
</feature>
<feature type="region of interest" description="Disordered" evidence="1">
    <location>
        <begin position="35"/>
        <end position="74"/>
    </location>
</feature>
<reference evidence="2" key="1">
    <citation type="journal article" date="2020" name="Fungal Divers.">
        <title>Resolving the Mortierellaceae phylogeny through synthesis of multi-gene phylogenetics and phylogenomics.</title>
        <authorList>
            <person name="Vandepol N."/>
            <person name="Liber J."/>
            <person name="Desiro A."/>
            <person name="Na H."/>
            <person name="Kennedy M."/>
            <person name="Barry K."/>
            <person name="Grigoriev I.V."/>
            <person name="Miller A.N."/>
            <person name="O'Donnell K."/>
            <person name="Stajich J.E."/>
            <person name="Bonito G."/>
        </authorList>
    </citation>
    <scope>NUCLEOTIDE SEQUENCE</scope>
    <source>
        <strain evidence="2">REB-010B</strain>
    </source>
</reference>
<evidence type="ECO:0000313" key="3">
    <source>
        <dbReference type="Proteomes" id="UP000738325"/>
    </source>
</evidence>
<organism evidence="2 3">
    <name type="scientific">Dissophora globulifera</name>
    <dbReference type="NCBI Taxonomy" id="979702"/>
    <lineage>
        <taxon>Eukaryota</taxon>
        <taxon>Fungi</taxon>
        <taxon>Fungi incertae sedis</taxon>
        <taxon>Mucoromycota</taxon>
        <taxon>Mortierellomycotina</taxon>
        <taxon>Mortierellomycetes</taxon>
        <taxon>Mortierellales</taxon>
        <taxon>Mortierellaceae</taxon>
        <taxon>Dissophora</taxon>
    </lineage>
</organism>
<name>A0A9P6QWZ5_9FUNG</name>
<feature type="non-terminal residue" evidence="2">
    <location>
        <position position="296"/>
    </location>
</feature>
<gene>
    <name evidence="2" type="ORF">BGZ99_002222</name>
</gene>
<feature type="region of interest" description="Disordered" evidence="1">
    <location>
        <begin position="98"/>
        <end position="296"/>
    </location>
</feature>
<proteinExistence type="predicted"/>
<keyword evidence="3" id="KW-1185">Reference proteome</keyword>
<feature type="compositionally biased region" description="Basic and acidic residues" evidence="1">
    <location>
        <begin position="240"/>
        <end position="259"/>
    </location>
</feature>
<feature type="compositionally biased region" description="Low complexity" evidence="1">
    <location>
        <begin position="122"/>
        <end position="147"/>
    </location>
</feature>
<protein>
    <submittedName>
        <fullName evidence="2">Uncharacterized protein</fullName>
    </submittedName>
</protein>
<accession>A0A9P6QWZ5</accession>
<sequence>ASASFNEPDSHYQAISPSSPSVLFSASIHPSKIAAAAARGRRRGEPSEQWNEVGESSPLESAQECTESDSVVTNSASTAAASIVAQTYAIATVGSGQGRHIGQEFDSEANCDDGDGHGSLSGGYVSPSFASSACSSPSLSPDSSSHSSDSDDSDDNDDDYEDVDDGHHGAGNEGFSSDDKDAGDSQDNNSPCFSHKQRRKSRQLQQQFFDYYGGRLGSGKNAGLLPPAPAPAIKPISNREALEQEARQRRLERHIDKRRQSLNGIQPPPAPKRKKRKRAKDLRKQVLVKNAQQQLD</sequence>